<accession>A0A9W3JD23</accession>
<evidence type="ECO:0000313" key="4">
    <source>
        <dbReference type="EMBL" id="AFQ17968.1"/>
    </source>
</evidence>
<feature type="compositionally biased region" description="Basic and acidic residues" evidence="2">
    <location>
        <begin position="273"/>
        <end position="283"/>
    </location>
</feature>
<sequence length="317" mass="36863">MGIFRVKKDTNYSVIHNTPLRDENLSWRAKGLLAYMLSLPDDWTFHATELSQHAKDSEKTTTSTLKELKKAGYLKRYPIQNSETGKISHWETIVYELPTIDTKNHRVDKPPSGETTEWKSHPMDEPHDGETTEWTNHPMEKCRLLNTNSLLSTNNIQNTNYYHDDNKESKSHVLVDEEFKVSYNFLKGEGIPLSEIAITELGEFCDSFGSELIKHAAHKAIDENKPKWNYIKAILKSWEKQKVKTLDDVAALDRRFEMSKNKRLNGSGPGRSNRKEIVPDWLREDVEPTKKEIEKQNSQSIDEERERLQEMLNKYKS</sequence>
<evidence type="ECO:0000256" key="1">
    <source>
        <dbReference type="ARBA" id="ARBA00093462"/>
    </source>
</evidence>
<gene>
    <name evidence="4" type="ORF">BTG_22780</name>
</gene>
<dbReference type="InterPro" id="IPR053162">
    <property type="entry name" value="DnaD"/>
</dbReference>
<evidence type="ECO:0000259" key="3">
    <source>
        <dbReference type="Pfam" id="PF07261"/>
    </source>
</evidence>
<evidence type="ECO:0000313" key="5">
    <source>
        <dbReference type="Proteomes" id="UP000005259"/>
    </source>
</evidence>
<evidence type="ECO:0000256" key="2">
    <source>
        <dbReference type="SAM" id="MobiDB-lite"/>
    </source>
</evidence>
<protein>
    <submittedName>
        <fullName evidence="4">Phage replication protein</fullName>
    </submittedName>
</protein>
<dbReference type="RefSeq" id="WP_000510888.1">
    <property type="nucleotide sequence ID" value="NC_018500.1"/>
</dbReference>
<dbReference type="Pfam" id="PF07261">
    <property type="entry name" value="DnaB_2"/>
    <property type="match status" value="1"/>
</dbReference>
<reference evidence="4 5" key="1">
    <citation type="submission" date="2012-08" db="EMBL/GenBank/DDBJ databases">
        <authorList>
            <person name="Doggett N."/>
            <person name="Teshima H."/>
            <person name="Bruce D."/>
            <person name="Detter J.C."/>
            <person name="Johnson S.L."/>
            <person name="Han C."/>
        </authorList>
    </citation>
    <scope>NUCLEOTIDE SEQUENCE [LARGE SCALE GENOMIC DNA]</scope>
    <source>
        <strain evidence="4 5">HD-771</strain>
    </source>
</reference>
<feature type="domain" description="DnaB/C C-terminal" evidence="3">
    <location>
        <begin position="190"/>
        <end position="250"/>
    </location>
</feature>
<dbReference type="PANTHER" id="PTHR37293">
    <property type="entry name" value="PHAGE REPLICATION PROTEIN-RELATED"/>
    <property type="match status" value="1"/>
</dbReference>
<feature type="region of interest" description="Disordered" evidence="2">
    <location>
        <begin position="260"/>
        <end position="283"/>
    </location>
</feature>
<proteinExistence type="inferred from homology"/>
<dbReference type="PANTHER" id="PTHR37293:SF9">
    <property type="entry name" value="PHI ETA ORF 22-LIKE PROTEIN"/>
    <property type="match status" value="1"/>
</dbReference>
<dbReference type="Gene3D" id="1.10.10.630">
    <property type="entry name" value="DnaD domain-like"/>
    <property type="match status" value="1"/>
</dbReference>
<dbReference type="InterPro" id="IPR034829">
    <property type="entry name" value="DnaD-like_sf"/>
</dbReference>
<dbReference type="NCBIfam" id="TIGR01446">
    <property type="entry name" value="DnaD_dom"/>
    <property type="match status" value="1"/>
</dbReference>
<dbReference type="Proteomes" id="UP000005259">
    <property type="component" value="Chromosome"/>
</dbReference>
<dbReference type="InterPro" id="IPR006343">
    <property type="entry name" value="DnaB/C_C"/>
</dbReference>
<name>A0A9W3JD23_BACTU</name>
<organism evidence="4 5">
    <name type="scientific">Bacillus thuringiensis HD-771</name>
    <dbReference type="NCBI Taxonomy" id="1218175"/>
    <lineage>
        <taxon>Bacteria</taxon>
        <taxon>Bacillati</taxon>
        <taxon>Bacillota</taxon>
        <taxon>Bacilli</taxon>
        <taxon>Bacillales</taxon>
        <taxon>Bacillaceae</taxon>
        <taxon>Bacillus</taxon>
        <taxon>Bacillus cereus group</taxon>
    </lineage>
</organism>
<comment type="similarity">
    <text evidence="1">Belongs to the DnaB/DnaD family.</text>
</comment>
<dbReference type="AlphaFoldDB" id="A0A9W3JD23"/>
<feature type="region of interest" description="Disordered" evidence="2">
    <location>
        <begin position="104"/>
        <end position="133"/>
    </location>
</feature>
<dbReference type="SUPFAM" id="SSF158499">
    <property type="entry name" value="DnaD domain-like"/>
    <property type="match status" value="1"/>
</dbReference>
<feature type="compositionally biased region" description="Basic and acidic residues" evidence="2">
    <location>
        <begin position="104"/>
        <end position="130"/>
    </location>
</feature>
<dbReference type="KEGG" id="bti:BTG_22780"/>
<dbReference type="EMBL" id="CP003752">
    <property type="protein sequence ID" value="AFQ17968.1"/>
    <property type="molecule type" value="Genomic_DNA"/>
</dbReference>